<comment type="caution">
    <text evidence="5">The sequence shown here is derived from an EMBL/GenBank/DDBJ whole genome shotgun (WGS) entry which is preliminary data.</text>
</comment>
<proteinExistence type="inferred from homology"/>
<evidence type="ECO:0000313" key="5">
    <source>
        <dbReference type="EMBL" id="KAJ3477730.1"/>
    </source>
</evidence>
<evidence type="ECO:0000256" key="1">
    <source>
        <dbReference type="ARBA" id="ARBA00038357"/>
    </source>
</evidence>
<gene>
    <name evidence="5" type="ORF">NLI96_g10263</name>
</gene>
<feature type="chain" id="PRO_5042050954" description="Cytochrome b5 heme-binding domain-containing protein" evidence="3">
    <location>
        <begin position="21"/>
        <end position="172"/>
    </location>
</feature>
<dbReference type="Gene3D" id="3.10.120.10">
    <property type="entry name" value="Cytochrome b5-like heme/steroid binding domain"/>
    <property type="match status" value="1"/>
</dbReference>
<feature type="domain" description="Cytochrome b5 heme-binding" evidence="4">
    <location>
        <begin position="65"/>
        <end position="161"/>
    </location>
</feature>
<dbReference type="SUPFAM" id="SSF55856">
    <property type="entry name" value="Cytochrome b5-like heme/steroid binding domain"/>
    <property type="match status" value="1"/>
</dbReference>
<evidence type="ECO:0000256" key="3">
    <source>
        <dbReference type="SAM" id="SignalP"/>
    </source>
</evidence>
<dbReference type="EMBL" id="JANAWD010000569">
    <property type="protein sequence ID" value="KAJ3477730.1"/>
    <property type="molecule type" value="Genomic_DNA"/>
</dbReference>
<dbReference type="FunFam" id="3.10.120.10:FF:000003">
    <property type="entry name" value="membrane-associated progesterone receptor component 1"/>
    <property type="match status" value="1"/>
</dbReference>
<dbReference type="GO" id="GO:0005783">
    <property type="term" value="C:endoplasmic reticulum"/>
    <property type="evidence" value="ECO:0007669"/>
    <property type="project" value="TreeGrafter"/>
</dbReference>
<evidence type="ECO:0000313" key="6">
    <source>
        <dbReference type="Proteomes" id="UP001212997"/>
    </source>
</evidence>
<dbReference type="GO" id="GO:0020037">
    <property type="term" value="F:heme binding"/>
    <property type="evidence" value="ECO:0007669"/>
    <property type="project" value="UniProtKB-ARBA"/>
</dbReference>
<dbReference type="Proteomes" id="UP001212997">
    <property type="component" value="Unassembled WGS sequence"/>
</dbReference>
<comment type="similarity">
    <text evidence="1">Belongs to the cytochrome b5 family. MAPR subfamily.</text>
</comment>
<reference evidence="5" key="1">
    <citation type="submission" date="2022-07" db="EMBL/GenBank/DDBJ databases">
        <title>Genome Sequence of Physisporinus lineatus.</title>
        <authorList>
            <person name="Buettner E."/>
        </authorList>
    </citation>
    <scope>NUCLEOTIDE SEQUENCE</scope>
    <source>
        <strain evidence="5">VT162</strain>
    </source>
</reference>
<dbReference type="InterPro" id="IPR001199">
    <property type="entry name" value="Cyt_B5-like_heme/steroid-bd"/>
</dbReference>
<name>A0AAD5UU88_9APHY</name>
<dbReference type="SMART" id="SM01117">
    <property type="entry name" value="Cyt-b5"/>
    <property type="match status" value="1"/>
</dbReference>
<dbReference type="PANTHER" id="PTHR10281:SF115">
    <property type="entry name" value="BINDING PROTEIN, PUTATIVE (AFU_ORTHOLOGUE AFUA_4G06240)-RELATED"/>
    <property type="match status" value="1"/>
</dbReference>
<evidence type="ECO:0000256" key="2">
    <source>
        <dbReference type="SAM" id="MobiDB-lite"/>
    </source>
</evidence>
<protein>
    <recommendedName>
        <fullName evidence="4">Cytochrome b5 heme-binding domain-containing protein</fullName>
    </recommendedName>
</protein>
<sequence length="172" mass="19297">MFTTVLKVALLALPAAYVYHRLYLKRAPEAQAPPEQPEEKKEEEKPKTIMQPPNTNLAPPKDDPFTLEQLREFDGSTTDKPIYVAIKGTIFDVSHKRDTYGKGGSYNIFAGKDASKAFGLSSLKAEDAIPDYTQLPDADKKVLNDWYDFFTKRYNVVGKVIDLPPFAVPSNL</sequence>
<feature type="signal peptide" evidence="3">
    <location>
        <begin position="1"/>
        <end position="20"/>
    </location>
</feature>
<feature type="compositionally biased region" description="Basic and acidic residues" evidence="2">
    <location>
        <begin position="37"/>
        <end position="47"/>
    </location>
</feature>
<feature type="region of interest" description="Disordered" evidence="2">
    <location>
        <begin position="29"/>
        <end position="63"/>
    </location>
</feature>
<dbReference type="AlphaFoldDB" id="A0AAD5UU88"/>
<dbReference type="PANTHER" id="PTHR10281">
    <property type="entry name" value="MEMBRANE-ASSOCIATED PROGESTERONE RECEPTOR COMPONENT-RELATED"/>
    <property type="match status" value="1"/>
</dbReference>
<accession>A0AAD5UU88</accession>
<dbReference type="InterPro" id="IPR050577">
    <property type="entry name" value="MAPR/NEUFC/NENF-like"/>
</dbReference>
<organism evidence="5 6">
    <name type="scientific">Meripilus lineatus</name>
    <dbReference type="NCBI Taxonomy" id="2056292"/>
    <lineage>
        <taxon>Eukaryota</taxon>
        <taxon>Fungi</taxon>
        <taxon>Dikarya</taxon>
        <taxon>Basidiomycota</taxon>
        <taxon>Agaricomycotina</taxon>
        <taxon>Agaricomycetes</taxon>
        <taxon>Polyporales</taxon>
        <taxon>Meripilaceae</taxon>
        <taxon>Meripilus</taxon>
    </lineage>
</organism>
<keyword evidence="6" id="KW-1185">Reference proteome</keyword>
<dbReference type="GO" id="GO:0016020">
    <property type="term" value="C:membrane"/>
    <property type="evidence" value="ECO:0007669"/>
    <property type="project" value="TreeGrafter"/>
</dbReference>
<keyword evidence="3" id="KW-0732">Signal</keyword>
<dbReference type="Pfam" id="PF00173">
    <property type="entry name" value="Cyt-b5"/>
    <property type="match status" value="1"/>
</dbReference>
<dbReference type="InterPro" id="IPR036400">
    <property type="entry name" value="Cyt_B5-like_heme/steroid_sf"/>
</dbReference>
<evidence type="ECO:0000259" key="4">
    <source>
        <dbReference type="SMART" id="SM01117"/>
    </source>
</evidence>